<evidence type="ECO:0000313" key="4">
    <source>
        <dbReference type="Proteomes" id="UP001178888"/>
    </source>
</evidence>
<sequence length="44" mass="5203">MAEKKKKDKDRGKYSLTSMQEVSYQREFKMADRAGGFSDRKTRL</sequence>
<dbReference type="RefSeq" id="WP_081810689.1">
    <property type="nucleotide sequence ID" value="NZ_JARMCE010000009.1"/>
</dbReference>
<evidence type="ECO:0000313" key="1">
    <source>
        <dbReference type="EMBL" id="MDQ6596210.1"/>
    </source>
</evidence>
<organism evidence="2 3">
    <name type="scientific">Bacillus salipaludis</name>
    <dbReference type="NCBI Taxonomy" id="2547811"/>
    <lineage>
        <taxon>Bacteria</taxon>
        <taxon>Bacillati</taxon>
        <taxon>Bacillota</taxon>
        <taxon>Bacilli</taxon>
        <taxon>Bacillales</taxon>
        <taxon>Bacillaceae</taxon>
        <taxon>Bacillus</taxon>
    </lineage>
</organism>
<name>A0A4R5VM68_9BACI</name>
<dbReference type="Pfam" id="PF14152">
    <property type="entry name" value="YfhE"/>
    <property type="match status" value="1"/>
</dbReference>
<dbReference type="AlphaFoldDB" id="A0A4R5VM68"/>
<dbReference type="Proteomes" id="UP001178888">
    <property type="component" value="Unassembled WGS sequence"/>
</dbReference>
<dbReference type="EMBL" id="SMYO01000010">
    <property type="protein sequence ID" value="TDK59031.1"/>
    <property type="molecule type" value="Genomic_DNA"/>
</dbReference>
<dbReference type="InterPro" id="IPR025437">
    <property type="entry name" value="YfhE-like"/>
</dbReference>
<dbReference type="Proteomes" id="UP000295132">
    <property type="component" value="Unassembled WGS sequence"/>
</dbReference>
<proteinExistence type="predicted"/>
<reference evidence="1" key="2">
    <citation type="submission" date="2023-08" db="EMBL/GenBank/DDBJ databases">
        <title>Nitrogen cycling bacteria in agricultural field soils.</title>
        <authorList>
            <person name="Jang J."/>
        </authorList>
    </citation>
    <scope>NUCLEOTIDE SEQUENCE</scope>
    <source>
        <strain evidence="1">PS3-36</strain>
    </source>
</reference>
<keyword evidence="4" id="KW-1185">Reference proteome</keyword>
<dbReference type="EMBL" id="JAVGVR010000001">
    <property type="protein sequence ID" value="MDQ6596210.1"/>
    <property type="molecule type" value="Genomic_DNA"/>
</dbReference>
<evidence type="ECO:0000313" key="3">
    <source>
        <dbReference type="Proteomes" id="UP000295132"/>
    </source>
</evidence>
<evidence type="ECO:0000313" key="2">
    <source>
        <dbReference type="EMBL" id="TDK59031.1"/>
    </source>
</evidence>
<comment type="caution">
    <text evidence="2">The sequence shown here is derived from an EMBL/GenBank/DDBJ whole genome shotgun (WGS) entry which is preliminary data.</text>
</comment>
<gene>
    <name evidence="2" type="ORF">E2K98_20170</name>
    <name evidence="1" type="ORF">RCG21_07340</name>
</gene>
<accession>A0A4R5VM68</accession>
<reference evidence="2 3" key="1">
    <citation type="submission" date="2019-03" db="EMBL/GenBank/DDBJ databases">
        <title>Bacillus niacini sp. nov. a Nicotinate-Metabolizing Mesophile Isolated from Soil.</title>
        <authorList>
            <person name="Zhang G."/>
        </authorList>
    </citation>
    <scope>NUCLEOTIDE SEQUENCE [LARGE SCALE GENOMIC DNA]</scope>
    <source>
        <strain evidence="2 3">WN066</strain>
    </source>
</reference>
<protein>
    <submittedName>
        <fullName evidence="2">YfhE family protein</fullName>
    </submittedName>
</protein>